<dbReference type="AlphaFoldDB" id="A0A916N697"/>
<feature type="domain" description="Aminoglycoside phosphotransferase" evidence="2">
    <location>
        <begin position="3"/>
        <end position="139"/>
    </location>
</feature>
<dbReference type="InterPro" id="IPR002575">
    <property type="entry name" value="Aminoglycoside_PTrfase"/>
</dbReference>
<dbReference type="PANTHER" id="PTHR21064">
    <property type="entry name" value="AMINOGLYCOSIDE PHOSPHOTRANSFERASE DOMAIN-CONTAINING PROTEIN-RELATED"/>
    <property type="match status" value="1"/>
</dbReference>
<organism evidence="3 4">
    <name type="scientific">Dyadobacter helix</name>
    <dbReference type="NCBI Taxonomy" id="2822344"/>
    <lineage>
        <taxon>Bacteria</taxon>
        <taxon>Pseudomonadati</taxon>
        <taxon>Bacteroidota</taxon>
        <taxon>Cytophagia</taxon>
        <taxon>Cytophagales</taxon>
        <taxon>Spirosomataceae</taxon>
        <taxon>Dyadobacter</taxon>
    </lineage>
</organism>
<dbReference type="GO" id="GO:0009088">
    <property type="term" value="P:threonine biosynthetic process"/>
    <property type="evidence" value="ECO:0007669"/>
    <property type="project" value="TreeGrafter"/>
</dbReference>
<dbReference type="PANTHER" id="PTHR21064:SF6">
    <property type="entry name" value="AMINOGLYCOSIDE PHOSPHOTRANSFERASE DOMAIN-CONTAINING PROTEIN"/>
    <property type="match status" value="1"/>
</dbReference>
<evidence type="ECO:0000259" key="2">
    <source>
        <dbReference type="Pfam" id="PF01636"/>
    </source>
</evidence>
<sequence length="225" mass="26388">MFSYAAGKVVRVLNENQLLNLGKEMARFHHVSSNMPEVGARWNFNFETTIDNPLRMIGGSFRDDPEGYNWLSEKARIAKDQLLLMDTADFSAGYCHFDFLPKNFHFENDRITLFDFDFMGYGWLVNDIMTFWQYLVLEVYTGRMTQPAADEAYTIFLEGYRNHRSISEVELAAVPYLSFGFWLFYMGFHTTHDQFTLYTQAPHVKSYLGILKHIVKSFWTKDVEI</sequence>
<evidence type="ECO:0000313" key="4">
    <source>
        <dbReference type="Proteomes" id="UP000680038"/>
    </source>
</evidence>
<reference evidence="3" key="1">
    <citation type="submission" date="2021-04" db="EMBL/GenBank/DDBJ databases">
        <authorList>
            <person name="Rodrigo-Torres L."/>
            <person name="Arahal R. D."/>
            <person name="Lucena T."/>
        </authorList>
    </citation>
    <scope>NUCLEOTIDE SEQUENCE</scope>
    <source>
        <strain evidence="3">CECT 9275</strain>
    </source>
</reference>
<dbReference type="SUPFAM" id="SSF56112">
    <property type="entry name" value="Protein kinase-like (PK-like)"/>
    <property type="match status" value="1"/>
</dbReference>
<protein>
    <recommendedName>
        <fullName evidence="2">Aminoglycoside phosphotransferase domain-containing protein</fullName>
    </recommendedName>
</protein>
<accession>A0A916N697</accession>
<dbReference type="InterPro" id="IPR011009">
    <property type="entry name" value="Kinase-like_dom_sf"/>
</dbReference>
<dbReference type="GO" id="GO:0004413">
    <property type="term" value="F:homoserine kinase activity"/>
    <property type="evidence" value="ECO:0007669"/>
    <property type="project" value="TreeGrafter"/>
</dbReference>
<dbReference type="Proteomes" id="UP000680038">
    <property type="component" value="Unassembled WGS sequence"/>
</dbReference>
<comment type="caution">
    <text evidence="3">The sequence shown here is derived from an EMBL/GenBank/DDBJ whole genome shotgun (WGS) entry which is preliminary data.</text>
</comment>
<evidence type="ECO:0000313" key="3">
    <source>
        <dbReference type="EMBL" id="CAG5002476.1"/>
    </source>
</evidence>
<evidence type="ECO:0000256" key="1">
    <source>
        <dbReference type="ARBA" id="ARBA00038240"/>
    </source>
</evidence>
<proteinExistence type="inferred from homology"/>
<keyword evidence="4" id="KW-1185">Reference proteome</keyword>
<comment type="similarity">
    <text evidence="1">Belongs to the pseudomonas-type ThrB family.</text>
</comment>
<dbReference type="InterPro" id="IPR050249">
    <property type="entry name" value="Pseudomonas-type_ThrB"/>
</dbReference>
<dbReference type="EMBL" id="CAJRAF010000002">
    <property type="protein sequence ID" value="CAG5002476.1"/>
    <property type="molecule type" value="Genomic_DNA"/>
</dbReference>
<dbReference type="Pfam" id="PF01636">
    <property type="entry name" value="APH"/>
    <property type="match status" value="1"/>
</dbReference>
<dbReference type="Gene3D" id="3.90.1200.10">
    <property type="match status" value="1"/>
</dbReference>
<name>A0A916N697_9BACT</name>
<gene>
    <name evidence="3" type="ORF">DYBT9275_02900</name>
</gene>